<dbReference type="Proteomes" id="UP000784880">
    <property type="component" value="Unassembled WGS sequence"/>
</dbReference>
<keyword evidence="1" id="KW-0812">Transmembrane</keyword>
<evidence type="ECO:0000256" key="1">
    <source>
        <dbReference type="SAM" id="Phobius"/>
    </source>
</evidence>
<protein>
    <recommendedName>
        <fullName evidence="4">J domain-containing protein</fullName>
    </recommendedName>
</protein>
<feature type="transmembrane region" description="Helical" evidence="1">
    <location>
        <begin position="91"/>
        <end position="114"/>
    </location>
</feature>
<dbReference type="EMBL" id="JAHQCS010000144">
    <property type="protein sequence ID" value="MBU9713577.1"/>
    <property type="molecule type" value="Genomic_DNA"/>
</dbReference>
<keyword evidence="3" id="KW-1185">Reference proteome</keyword>
<proteinExistence type="predicted"/>
<dbReference type="RefSeq" id="WP_217067728.1">
    <property type="nucleotide sequence ID" value="NZ_JAHQCS010000144.1"/>
</dbReference>
<accession>A0ABS6JIV1</accession>
<name>A0ABS6JIV1_9BACI</name>
<evidence type="ECO:0008006" key="4">
    <source>
        <dbReference type="Google" id="ProtNLM"/>
    </source>
</evidence>
<keyword evidence="1" id="KW-0472">Membrane</keyword>
<sequence length="297" mass="34874">MDINKAYKVLDISPKATIEEVEERFYLWNRRYKSQLDRNIQQNLININEITEAYKMIIEHLDQESVQSTDGNSPKSPLKEKMDHILYYHKFHIIAGIIGFILLIAIITSSINAWQDRRYLESLPPADLSITFYGEFRGIRMETLEENILDLFPEWQRVTVNLITSPIEVTNEFNIGEQQRSAIDLMQDTSDLYITDFYHFDVLMEQGLFSPFSPIEDFLEDHLEEEKRLYRMGQTDQETDKEIIGIDITSHEIFANTEVTPINKNIIALHTRSEDTENALRFVKKIIEDFAQENEDL</sequence>
<keyword evidence="1" id="KW-1133">Transmembrane helix</keyword>
<evidence type="ECO:0000313" key="3">
    <source>
        <dbReference type="Proteomes" id="UP000784880"/>
    </source>
</evidence>
<gene>
    <name evidence="2" type="ORF">KS419_17755</name>
</gene>
<organism evidence="2 3">
    <name type="scientific">Evansella tamaricis</name>
    <dbReference type="NCBI Taxonomy" id="2069301"/>
    <lineage>
        <taxon>Bacteria</taxon>
        <taxon>Bacillati</taxon>
        <taxon>Bacillota</taxon>
        <taxon>Bacilli</taxon>
        <taxon>Bacillales</taxon>
        <taxon>Bacillaceae</taxon>
        <taxon>Evansella</taxon>
    </lineage>
</organism>
<reference evidence="2 3" key="1">
    <citation type="submission" date="2021-06" db="EMBL/GenBank/DDBJ databases">
        <title>Bacillus sp. RD4P76, an endophyte from a halophyte.</title>
        <authorList>
            <person name="Sun J.-Q."/>
        </authorList>
    </citation>
    <scope>NUCLEOTIDE SEQUENCE [LARGE SCALE GENOMIC DNA]</scope>
    <source>
        <strain evidence="2 3">CGMCC 1.15917</strain>
    </source>
</reference>
<evidence type="ECO:0000313" key="2">
    <source>
        <dbReference type="EMBL" id="MBU9713577.1"/>
    </source>
</evidence>
<comment type="caution">
    <text evidence="2">The sequence shown here is derived from an EMBL/GenBank/DDBJ whole genome shotgun (WGS) entry which is preliminary data.</text>
</comment>